<dbReference type="AlphaFoldDB" id="A0A167IK58"/>
<gene>
    <name evidence="2" type="ORF">CALVIDRAFT_567034</name>
</gene>
<proteinExistence type="predicted"/>
<dbReference type="Proteomes" id="UP000076738">
    <property type="component" value="Unassembled WGS sequence"/>
</dbReference>
<sequence>MPKSPKKETTDKKKMGPIDTFFKNQGAMVDRHAAPKKGPIDAWLANQGAYVLQPAPGADPTSPLRNIQYVGGRKNPAGSSKEQAIEVPDDDDDDKDQHTTSTADNNKGKGKADADEEDGGGDVEGTGKGKDNGEDGEQEEV</sequence>
<evidence type="ECO:0000313" key="3">
    <source>
        <dbReference type="Proteomes" id="UP000076738"/>
    </source>
</evidence>
<keyword evidence="3" id="KW-1185">Reference proteome</keyword>
<evidence type="ECO:0000256" key="1">
    <source>
        <dbReference type="SAM" id="MobiDB-lite"/>
    </source>
</evidence>
<protein>
    <submittedName>
        <fullName evidence="2">Uncharacterized protein</fullName>
    </submittedName>
</protein>
<dbReference type="EMBL" id="KV417307">
    <property type="protein sequence ID" value="KZO92729.1"/>
    <property type="molecule type" value="Genomic_DNA"/>
</dbReference>
<feature type="region of interest" description="Disordered" evidence="1">
    <location>
        <begin position="52"/>
        <end position="141"/>
    </location>
</feature>
<organism evidence="2 3">
    <name type="scientific">Calocera viscosa (strain TUFC12733)</name>
    <dbReference type="NCBI Taxonomy" id="1330018"/>
    <lineage>
        <taxon>Eukaryota</taxon>
        <taxon>Fungi</taxon>
        <taxon>Dikarya</taxon>
        <taxon>Basidiomycota</taxon>
        <taxon>Agaricomycotina</taxon>
        <taxon>Dacrymycetes</taxon>
        <taxon>Dacrymycetales</taxon>
        <taxon>Dacrymycetaceae</taxon>
        <taxon>Calocera</taxon>
    </lineage>
</organism>
<accession>A0A167IK58</accession>
<evidence type="ECO:0000313" key="2">
    <source>
        <dbReference type="EMBL" id="KZO92729.1"/>
    </source>
</evidence>
<reference evidence="2 3" key="1">
    <citation type="journal article" date="2016" name="Mol. Biol. Evol.">
        <title>Comparative Genomics of Early-Diverging Mushroom-Forming Fungi Provides Insights into the Origins of Lignocellulose Decay Capabilities.</title>
        <authorList>
            <person name="Nagy L.G."/>
            <person name="Riley R."/>
            <person name="Tritt A."/>
            <person name="Adam C."/>
            <person name="Daum C."/>
            <person name="Floudas D."/>
            <person name="Sun H."/>
            <person name="Yadav J.S."/>
            <person name="Pangilinan J."/>
            <person name="Larsson K.H."/>
            <person name="Matsuura K."/>
            <person name="Barry K."/>
            <person name="Labutti K."/>
            <person name="Kuo R."/>
            <person name="Ohm R.A."/>
            <person name="Bhattacharya S.S."/>
            <person name="Shirouzu T."/>
            <person name="Yoshinaga Y."/>
            <person name="Martin F.M."/>
            <person name="Grigoriev I.V."/>
            <person name="Hibbett D.S."/>
        </authorList>
    </citation>
    <scope>NUCLEOTIDE SEQUENCE [LARGE SCALE GENOMIC DNA]</scope>
    <source>
        <strain evidence="2 3">TUFC12733</strain>
    </source>
</reference>
<name>A0A167IK58_CALVF</name>